<dbReference type="SUPFAM" id="SSF51735">
    <property type="entry name" value="NAD(P)-binding Rossmann-fold domains"/>
    <property type="match status" value="1"/>
</dbReference>
<dbReference type="EMBL" id="QGTQ01000030">
    <property type="protein sequence ID" value="PWV94439.1"/>
    <property type="molecule type" value="Genomic_DNA"/>
</dbReference>
<evidence type="ECO:0000256" key="1">
    <source>
        <dbReference type="ARBA" id="ARBA00007637"/>
    </source>
</evidence>
<comment type="similarity">
    <text evidence="1">Belongs to the NAD(P)-dependent epimerase/dehydratase family.</text>
</comment>
<dbReference type="OrthoDB" id="9776016at2"/>
<dbReference type="InterPro" id="IPR036291">
    <property type="entry name" value="NAD(P)-bd_dom_sf"/>
</dbReference>
<evidence type="ECO:0000313" key="4">
    <source>
        <dbReference type="Proteomes" id="UP000246635"/>
    </source>
</evidence>
<dbReference type="InterPro" id="IPR001509">
    <property type="entry name" value="Epimerase_deHydtase"/>
</dbReference>
<dbReference type="Proteomes" id="UP000246635">
    <property type="component" value="Unassembled WGS sequence"/>
</dbReference>
<evidence type="ECO:0000259" key="2">
    <source>
        <dbReference type="Pfam" id="PF01370"/>
    </source>
</evidence>
<protein>
    <submittedName>
        <fullName evidence="3">Nucleoside-diphosphate-sugar epimerase</fullName>
    </submittedName>
</protein>
<name>A0A2V2YLD2_9BACL</name>
<reference evidence="3 4" key="1">
    <citation type="submission" date="2018-05" db="EMBL/GenBank/DDBJ databases">
        <title>Genomic Encyclopedia of Type Strains, Phase III (KMG-III): the genomes of soil and plant-associated and newly described type strains.</title>
        <authorList>
            <person name="Whitman W."/>
        </authorList>
    </citation>
    <scope>NUCLEOTIDE SEQUENCE [LARGE SCALE GENOMIC DNA]</scope>
    <source>
        <strain evidence="3 4">CECT 5696</strain>
    </source>
</reference>
<dbReference type="RefSeq" id="WP_110046674.1">
    <property type="nucleotide sequence ID" value="NZ_CP054612.1"/>
</dbReference>
<dbReference type="PANTHER" id="PTHR43000">
    <property type="entry name" value="DTDP-D-GLUCOSE 4,6-DEHYDRATASE-RELATED"/>
    <property type="match status" value="1"/>
</dbReference>
<accession>A0A2V2YLD2</accession>
<dbReference type="Gene3D" id="3.40.50.720">
    <property type="entry name" value="NAD(P)-binding Rossmann-like Domain"/>
    <property type="match status" value="1"/>
</dbReference>
<sequence length="332" mass="37868">MKILIVGGTGFIGPFLVKELSQAGHELALFNRGNKNTNFSNSNICYISGDRQKLFDFRSEFAKFQPDVVIHMGAYTNQDAEMAIASLEGIANRMVVLSSIDVYRAYGIVLGLEGGAAVTPLSEESLLRQRLYPYGGEYEKIVVEEQIMKCPNIVGTILRLPMVYGPGDPSHRLYKYAKRIYDKRDCIIFDDLFANWRSSRGYVENVAHAIALAATNDRAAGEIYNVGESTTLSEYEWLNTIKTSLQWNGKIHTFQRSQLPAELIYPELNFQQNWDIDTTKIRVELGYEEIVTLEEGIMKTVTWELNNPPDELHPKDFPRLDYEVEDRFLREL</sequence>
<comment type="caution">
    <text evidence="3">The sequence shown here is derived from an EMBL/GenBank/DDBJ whole genome shotgun (WGS) entry which is preliminary data.</text>
</comment>
<feature type="domain" description="NAD-dependent epimerase/dehydratase" evidence="2">
    <location>
        <begin position="3"/>
        <end position="227"/>
    </location>
</feature>
<evidence type="ECO:0000313" key="3">
    <source>
        <dbReference type="EMBL" id="PWV94439.1"/>
    </source>
</evidence>
<proteinExistence type="inferred from homology"/>
<dbReference type="AlphaFoldDB" id="A0A2V2YLD2"/>
<organism evidence="3 4">
    <name type="scientific">Paenibacillus cellulosilyticus</name>
    <dbReference type="NCBI Taxonomy" id="375489"/>
    <lineage>
        <taxon>Bacteria</taxon>
        <taxon>Bacillati</taxon>
        <taxon>Bacillota</taxon>
        <taxon>Bacilli</taxon>
        <taxon>Bacillales</taxon>
        <taxon>Paenibacillaceae</taxon>
        <taxon>Paenibacillus</taxon>
    </lineage>
</organism>
<keyword evidence="4" id="KW-1185">Reference proteome</keyword>
<dbReference type="Pfam" id="PF01370">
    <property type="entry name" value="Epimerase"/>
    <property type="match status" value="1"/>
</dbReference>
<gene>
    <name evidence="3" type="ORF">DFQ01_1304</name>
</gene>